<name>A0ABT5IDY8_9CAUL</name>
<dbReference type="Pfam" id="PF06693">
    <property type="entry name" value="DUF1190"/>
    <property type="match status" value="1"/>
</dbReference>
<evidence type="ECO:0000313" key="2">
    <source>
        <dbReference type="EMBL" id="MDC7694400.1"/>
    </source>
</evidence>
<accession>A0ABT5IDY8</accession>
<feature type="region of interest" description="Disordered" evidence="1">
    <location>
        <begin position="191"/>
        <end position="238"/>
    </location>
</feature>
<reference evidence="2 3" key="1">
    <citation type="submission" date="2023-01" db="EMBL/GenBank/DDBJ databases">
        <title>Novel species of the genus Asticcacaulis isolated from rivers.</title>
        <authorList>
            <person name="Lu H."/>
        </authorList>
    </citation>
    <scope>NUCLEOTIDE SEQUENCE [LARGE SCALE GENOMIC DNA]</scope>
    <source>
        <strain evidence="2 3">DXS10W</strain>
    </source>
</reference>
<proteinExistence type="predicted"/>
<dbReference type="Proteomes" id="UP001216595">
    <property type="component" value="Unassembled WGS sequence"/>
</dbReference>
<keyword evidence="3" id="KW-1185">Reference proteome</keyword>
<evidence type="ECO:0000313" key="3">
    <source>
        <dbReference type="Proteomes" id="UP001216595"/>
    </source>
</evidence>
<dbReference type="InterPro" id="IPR009576">
    <property type="entry name" value="Biofilm_formation_YgiB"/>
</dbReference>
<dbReference type="EMBL" id="JAQQKW010000004">
    <property type="protein sequence ID" value="MDC7694400.1"/>
    <property type="molecule type" value="Genomic_DNA"/>
</dbReference>
<gene>
    <name evidence="2" type="ORF">PQU94_08910</name>
</gene>
<comment type="caution">
    <text evidence="2">The sequence shown here is derived from an EMBL/GenBank/DDBJ whole genome shotgun (WGS) entry which is preliminary data.</text>
</comment>
<evidence type="ECO:0000256" key="1">
    <source>
        <dbReference type="SAM" id="MobiDB-lite"/>
    </source>
</evidence>
<dbReference type="RefSeq" id="WP_272741109.1">
    <property type="nucleotide sequence ID" value="NZ_JAQQKW010000004.1"/>
</dbReference>
<protein>
    <submittedName>
        <fullName evidence="2">DUF1190 domain-containing protein</fullName>
    </submittedName>
</protein>
<sequence>MTRYNSTKAYRAAYVARLTRRRARWLATLATTVSAVAMLSGCEAPEATQTSDAAPVTEQMKVYKTLDACKAAEADDKRCETAFAEAWQWQGQQPGYTAKQQCEAEYGVGHCESRANPSGGNWFVPLMAGFMMSNAMNRLSPDPYARDRERERDGGGGGYPVYVNRQGYVSSYGGGGLRPMGYRVSSPSALPSSIEVERDPSGRGYAARGTSAKTQTGYRASSRGGFGKSSGFRGGCCG</sequence>
<organism evidence="2 3">
    <name type="scientific">Asticcacaulis currens</name>
    <dbReference type="NCBI Taxonomy" id="2984210"/>
    <lineage>
        <taxon>Bacteria</taxon>
        <taxon>Pseudomonadati</taxon>
        <taxon>Pseudomonadota</taxon>
        <taxon>Alphaproteobacteria</taxon>
        <taxon>Caulobacterales</taxon>
        <taxon>Caulobacteraceae</taxon>
        <taxon>Asticcacaulis</taxon>
    </lineage>
</organism>
<feature type="compositionally biased region" description="Gly residues" evidence="1">
    <location>
        <begin position="224"/>
        <end position="238"/>
    </location>
</feature>